<evidence type="ECO:0000313" key="12">
    <source>
        <dbReference type="Proteomes" id="UP000722121"/>
    </source>
</evidence>
<evidence type="ECO:0000256" key="2">
    <source>
        <dbReference type="ARBA" id="ARBA00004496"/>
    </source>
</evidence>
<dbReference type="Proteomes" id="UP000722121">
    <property type="component" value="Unassembled WGS sequence"/>
</dbReference>
<evidence type="ECO:0000256" key="9">
    <source>
        <dbReference type="ARBA" id="ARBA00023225"/>
    </source>
</evidence>
<dbReference type="EMBL" id="JAFITR010000022">
    <property type="protein sequence ID" value="MBN4066763.1"/>
    <property type="molecule type" value="Genomic_DNA"/>
</dbReference>
<keyword evidence="5" id="KW-0813">Transport</keyword>
<evidence type="ECO:0000256" key="6">
    <source>
        <dbReference type="ARBA" id="ARBA00022490"/>
    </source>
</evidence>
<sequence>MKSSRKPSSSKQIIKGEEACGVIFCTPSGSLKKESKKEEEGLQALEEFWYKKGLKEGKKAGFEEGWKEGEEGGYRKGLDEGKGKGHQEGFSQAQEEYYQKGYEAAEEECQQAMSIVGTIADKMKEEQLKGFEQVKTELIDFALKIAKKIIQQQLKDREILKSHIDNLLAHAKPIIKDTETIISLAPDDYKRIENYLDVYEQRDGARIKVIADPGILPGNCFIESPLGLLNFTLDRELEDFNDNLHSLTQKNPL</sequence>
<evidence type="ECO:0000256" key="8">
    <source>
        <dbReference type="ARBA" id="ARBA00022927"/>
    </source>
</evidence>
<dbReference type="InterPro" id="IPR018035">
    <property type="entry name" value="Flagellar_FliH/T3SS_HrpE"/>
</dbReference>
<evidence type="ECO:0000256" key="1">
    <source>
        <dbReference type="ARBA" id="ARBA00003041"/>
    </source>
</evidence>
<keyword evidence="8" id="KW-0653">Protein transport</keyword>
<name>A0ABS3AQZ6_9BACT</name>
<comment type="function">
    <text evidence="1">Needed for flagellar regrowth and assembly.</text>
</comment>
<evidence type="ECO:0000256" key="5">
    <source>
        <dbReference type="ARBA" id="ARBA00022448"/>
    </source>
</evidence>
<evidence type="ECO:0000256" key="4">
    <source>
        <dbReference type="ARBA" id="ARBA00016507"/>
    </source>
</evidence>
<evidence type="ECO:0000256" key="7">
    <source>
        <dbReference type="ARBA" id="ARBA00022795"/>
    </source>
</evidence>
<comment type="similarity">
    <text evidence="3">Belongs to the FliH family.</text>
</comment>
<evidence type="ECO:0000259" key="10">
    <source>
        <dbReference type="Pfam" id="PF02108"/>
    </source>
</evidence>
<dbReference type="InterPro" id="IPR051472">
    <property type="entry name" value="T3SS_Stator/FliH"/>
</dbReference>
<proteinExistence type="inferred from homology"/>
<keyword evidence="12" id="KW-1185">Reference proteome</keyword>
<feature type="domain" description="Flagellar assembly protein FliH/Type III secretion system HrpE" evidence="10">
    <location>
        <begin position="110"/>
        <end position="237"/>
    </location>
</feature>
<accession>A0ABS3AQZ6</accession>
<gene>
    <name evidence="11" type="ORF">JYU14_01610</name>
</gene>
<comment type="caution">
    <text evidence="11">The sequence shown here is derived from an EMBL/GenBank/DDBJ whole genome shotgun (WGS) entry which is preliminary data.</text>
</comment>
<dbReference type="PRINTS" id="PR01003">
    <property type="entry name" value="FLGFLIH"/>
</dbReference>
<comment type="subcellular location">
    <subcellularLocation>
        <location evidence="2">Cytoplasm</location>
    </subcellularLocation>
</comment>
<dbReference type="PANTHER" id="PTHR34982">
    <property type="entry name" value="YOP PROTEINS TRANSLOCATION PROTEIN L"/>
    <property type="match status" value="1"/>
</dbReference>
<protein>
    <recommendedName>
        <fullName evidence="4">Flagellar assembly protein FliH</fullName>
    </recommendedName>
</protein>
<evidence type="ECO:0000313" key="11">
    <source>
        <dbReference type="EMBL" id="MBN4066763.1"/>
    </source>
</evidence>
<organism evidence="11 12">
    <name type="scientific">Simkania negevensis</name>
    <dbReference type="NCBI Taxonomy" id="83561"/>
    <lineage>
        <taxon>Bacteria</taxon>
        <taxon>Pseudomonadati</taxon>
        <taxon>Chlamydiota</taxon>
        <taxon>Chlamydiia</taxon>
        <taxon>Parachlamydiales</taxon>
        <taxon>Simkaniaceae</taxon>
        <taxon>Simkania</taxon>
    </lineage>
</organism>
<dbReference type="InterPro" id="IPR000563">
    <property type="entry name" value="Flag_FliH"/>
</dbReference>
<dbReference type="PANTHER" id="PTHR34982:SF1">
    <property type="entry name" value="FLAGELLAR ASSEMBLY PROTEIN FLIH"/>
    <property type="match status" value="1"/>
</dbReference>
<keyword evidence="9" id="KW-1006">Bacterial flagellum protein export</keyword>
<keyword evidence="6" id="KW-0963">Cytoplasm</keyword>
<evidence type="ECO:0000256" key="3">
    <source>
        <dbReference type="ARBA" id="ARBA00006602"/>
    </source>
</evidence>
<reference evidence="11 12" key="1">
    <citation type="submission" date="2021-02" db="EMBL/GenBank/DDBJ databases">
        <title>Activity-based single-cell genomes from oceanic crustal fluid captures similar information to metagenomic and metatranscriptomic surveys with orders of magnitude less sampling.</title>
        <authorList>
            <person name="D'Angelo T.S."/>
            <person name="Orcutt B.N."/>
        </authorList>
    </citation>
    <scope>NUCLEOTIDE SEQUENCE [LARGE SCALE GENOMIC DNA]</scope>
    <source>
        <strain evidence="11">AH-315-G07</strain>
    </source>
</reference>
<dbReference type="Pfam" id="PF02108">
    <property type="entry name" value="FliH"/>
    <property type="match status" value="1"/>
</dbReference>
<keyword evidence="7" id="KW-1005">Bacterial flagellum biogenesis</keyword>